<evidence type="ECO:0000313" key="1">
    <source>
        <dbReference type="EMBL" id="BAN25816.1"/>
    </source>
</evidence>
<dbReference type="HOGENOM" id="CLU_3115454_0_0_4"/>
<dbReference type="Proteomes" id="UP000013966">
    <property type="component" value="Chromosome 2"/>
</dbReference>
<dbReference type="AlphaFoldDB" id="R4X0Z3"/>
<organism evidence="1 2">
    <name type="scientific">Caballeronia insecticola</name>
    <dbReference type="NCBI Taxonomy" id="758793"/>
    <lineage>
        <taxon>Bacteria</taxon>
        <taxon>Pseudomonadati</taxon>
        <taxon>Pseudomonadota</taxon>
        <taxon>Betaproteobacteria</taxon>
        <taxon>Burkholderiales</taxon>
        <taxon>Burkholderiaceae</taxon>
        <taxon>Caballeronia</taxon>
    </lineage>
</organism>
<reference evidence="1 2" key="2">
    <citation type="journal article" date="2018" name="Int. J. Syst. Evol. Microbiol.">
        <title>Burkholderia insecticola sp. nov., a gut symbiotic bacterium of the bean bug Riptortus pedestris.</title>
        <authorList>
            <person name="Takeshita K."/>
            <person name="Tamaki H."/>
            <person name="Ohbayashi T."/>
            <person name="Meng X.-Y."/>
            <person name="Sone T."/>
            <person name="Mitani Y."/>
            <person name="Peeters C."/>
            <person name="Kikuchi Y."/>
            <person name="Vandamme P."/>
        </authorList>
    </citation>
    <scope>NUCLEOTIDE SEQUENCE [LARGE SCALE GENOMIC DNA]</scope>
    <source>
        <strain evidence="1">RPE64</strain>
    </source>
</reference>
<evidence type="ECO:0000313" key="2">
    <source>
        <dbReference type="Proteomes" id="UP000013966"/>
    </source>
</evidence>
<dbReference type="KEGG" id="buo:BRPE64_BCDS11550"/>
<reference evidence="1 2" key="1">
    <citation type="journal article" date="2013" name="Genome Announc.">
        <title>Complete Genome Sequence of Burkholderia sp. Strain RPE64, Bacterial Symbiont of the Bean Bug Riptortus pedestris.</title>
        <authorList>
            <person name="Shibata T.F."/>
            <person name="Maeda T."/>
            <person name="Nikoh N."/>
            <person name="Yamaguchi K."/>
            <person name="Oshima K."/>
            <person name="Hattori M."/>
            <person name="Nishiyama T."/>
            <person name="Hasebe M."/>
            <person name="Fukatsu T."/>
            <person name="Kikuchi Y."/>
            <person name="Shigenobu S."/>
        </authorList>
    </citation>
    <scope>NUCLEOTIDE SEQUENCE [LARGE SCALE GENOMIC DNA]</scope>
</reference>
<protein>
    <submittedName>
        <fullName evidence="1">Uncharacterized protein</fullName>
    </submittedName>
</protein>
<keyword evidence="2" id="KW-1185">Reference proteome</keyword>
<proteinExistence type="predicted"/>
<accession>R4X0Z3</accession>
<gene>
    <name evidence="1" type="ORF">BRPE64_BCDS11550</name>
</gene>
<name>R4X0Z3_9BURK</name>
<sequence>MNARRAWFFERRQIDAAVAVARSGPEICHCVQIRPLSFARRGKKHYRMIG</sequence>
<dbReference type="STRING" id="758793.BRPE64_BCDS11550"/>
<dbReference type="PATRIC" id="fig|758793.3.peg.4064"/>
<dbReference type="EMBL" id="AP013059">
    <property type="protein sequence ID" value="BAN25816.1"/>
    <property type="molecule type" value="Genomic_DNA"/>
</dbReference>